<dbReference type="SFLD" id="SFLDF00027">
    <property type="entry name" value="p-type_atpase"/>
    <property type="match status" value="1"/>
</dbReference>
<accession>A0A6G0XCT5</accession>
<evidence type="ECO:0000256" key="5">
    <source>
        <dbReference type="ARBA" id="ARBA00022723"/>
    </source>
</evidence>
<dbReference type="Pfam" id="PF12409">
    <property type="entry name" value="P5-ATPase"/>
    <property type="match status" value="1"/>
</dbReference>
<dbReference type="GO" id="GO:0016887">
    <property type="term" value="F:ATP hydrolysis activity"/>
    <property type="evidence" value="ECO:0007669"/>
    <property type="project" value="InterPro"/>
</dbReference>
<keyword evidence="6 13" id="KW-0547">Nucleotide-binding</keyword>
<evidence type="ECO:0000313" key="16">
    <source>
        <dbReference type="EMBL" id="KAF0737922.1"/>
    </source>
</evidence>
<dbReference type="Gene3D" id="3.40.1110.10">
    <property type="entry name" value="Calcium-transporting ATPase, cytoplasmic domain N"/>
    <property type="match status" value="2"/>
</dbReference>
<evidence type="ECO:0000259" key="15">
    <source>
        <dbReference type="Pfam" id="PF12409"/>
    </source>
</evidence>
<dbReference type="SUPFAM" id="SSF81665">
    <property type="entry name" value="Calcium ATPase, transmembrane domain M"/>
    <property type="match status" value="1"/>
</dbReference>
<dbReference type="Gene3D" id="3.40.50.1000">
    <property type="entry name" value="HAD superfamily/HAD-like"/>
    <property type="match status" value="2"/>
</dbReference>
<dbReference type="PROSITE" id="PS01229">
    <property type="entry name" value="COF_2"/>
    <property type="match status" value="1"/>
</dbReference>
<evidence type="ECO:0000256" key="8">
    <source>
        <dbReference type="ARBA" id="ARBA00022842"/>
    </source>
</evidence>
<evidence type="ECO:0000256" key="12">
    <source>
        <dbReference type="ARBA" id="ARBA00049360"/>
    </source>
</evidence>
<keyword evidence="11 13" id="KW-0472">Membrane</keyword>
<dbReference type="Gene3D" id="2.70.150.10">
    <property type="entry name" value="Calcium-transporting ATPase, cytoplasmic transduction domain A"/>
    <property type="match status" value="1"/>
</dbReference>
<gene>
    <name evidence="16" type="ORF">Ae201684_005918</name>
</gene>
<feature type="transmembrane region" description="Helical" evidence="13">
    <location>
        <begin position="980"/>
        <end position="999"/>
    </location>
</feature>
<comment type="subcellular location">
    <subcellularLocation>
        <location evidence="1 13">Membrane</location>
        <topology evidence="1 13">Multi-pass membrane protein</topology>
    </subcellularLocation>
</comment>
<dbReference type="Pfam" id="PF00122">
    <property type="entry name" value="E1-E2_ATPase"/>
    <property type="match status" value="1"/>
</dbReference>
<feature type="transmembrane region" description="Helical" evidence="13">
    <location>
        <begin position="1051"/>
        <end position="1071"/>
    </location>
</feature>
<evidence type="ECO:0000256" key="10">
    <source>
        <dbReference type="ARBA" id="ARBA00022989"/>
    </source>
</evidence>
<evidence type="ECO:0000256" key="11">
    <source>
        <dbReference type="ARBA" id="ARBA00023136"/>
    </source>
</evidence>
<keyword evidence="4 13" id="KW-0812">Transmembrane</keyword>
<dbReference type="SUPFAM" id="SSF81653">
    <property type="entry name" value="Calcium ATPase, transduction domain A"/>
    <property type="match status" value="1"/>
</dbReference>
<comment type="caution">
    <text evidence="16">The sequence shown here is derived from an EMBL/GenBank/DDBJ whole genome shotgun (WGS) entry which is preliminary data.</text>
</comment>
<dbReference type="NCBIfam" id="TIGR01657">
    <property type="entry name" value="P-ATPase-V"/>
    <property type="match status" value="1"/>
</dbReference>
<dbReference type="InterPro" id="IPR036412">
    <property type="entry name" value="HAD-like_sf"/>
</dbReference>
<evidence type="ECO:0000256" key="13">
    <source>
        <dbReference type="RuleBase" id="RU362082"/>
    </source>
</evidence>
<evidence type="ECO:0000256" key="2">
    <source>
        <dbReference type="ARBA" id="ARBA00006000"/>
    </source>
</evidence>
<evidence type="ECO:0000256" key="1">
    <source>
        <dbReference type="ARBA" id="ARBA00004141"/>
    </source>
</evidence>
<comment type="catalytic activity">
    <reaction evidence="12 13">
        <text>ATP + H2O = ADP + phosphate + H(+)</text>
        <dbReference type="Rhea" id="RHEA:13065"/>
        <dbReference type="ChEBI" id="CHEBI:15377"/>
        <dbReference type="ChEBI" id="CHEBI:15378"/>
        <dbReference type="ChEBI" id="CHEBI:30616"/>
        <dbReference type="ChEBI" id="CHEBI:43474"/>
        <dbReference type="ChEBI" id="CHEBI:456216"/>
    </reaction>
</comment>
<feature type="domain" description="P5B-type ATPase N-terminal" evidence="15">
    <location>
        <begin position="50"/>
        <end position="124"/>
    </location>
</feature>
<feature type="transmembrane region" description="Helical" evidence="13">
    <location>
        <begin position="920"/>
        <end position="941"/>
    </location>
</feature>
<organism evidence="16 17">
    <name type="scientific">Aphanomyces euteiches</name>
    <dbReference type="NCBI Taxonomy" id="100861"/>
    <lineage>
        <taxon>Eukaryota</taxon>
        <taxon>Sar</taxon>
        <taxon>Stramenopiles</taxon>
        <taxon>Oomycota</taxon>
        <taxon>Saprolegniomycetes</taxon>
        <taxon>Saprolegniales</taxon>
        <taxon>Verrucalvaceae</taxon>
        <taxon>Aphanomyces</taxon>
    </lineage>
</organism>
<dbReference type="NCBIfam" id="TIGR01494">
    <property type="entry name" value="ATPase_P-type"/>
    <property type="match status" value="1"/>
</dbReference>
<evidence type="ECO:0000259" key="14">
    <source>
        <dbReference type="Pfam" id="PF00122"/>
    </source>
</evidence>
<dbReference type="EC" id="7.2.2.-" evidence="13"/>
<feature type="domain" description="P-type ATPase A" evidence="14">
    <location>
        <begin position="254"/>
        <end position="366"/>
    </location>
</feature>
<dbReference type="GO" id="GO:0005524">
    <property type="term" value="F:ATP binding"/>
    <property type="evidence" value="ECO:0007669"/>
    <property type="project" value="UniProtKB-UniRule"/>
</dbReference>
<dbReference type="AlphaFoldDB" id="A0A6G0XCT5"/>
<dbReference type="VEuPathDB" id="FungiDB:AeMF1_020013"/>
<dbReference type="SFLD" id="SFLDS00003">
    <property type="entry name" value="Haloacid_Dehalogenase"/>
    <property type="match status" value="1"/>
</dbReference>
<evidence type="ECO:0000256" key="9">
    <source>
        <dbReference type="ARBA" id="ARBA00022967"/>
    </source>
</evidence>
<keyword evidence="5 13" id="KW-0479">Metal-binding</keyword>
<keyword evidence="10 13" id="KW-1133">Transmembrane helix</keyword>
<dbReference type="InterPro" id="IPR008250">
    <property type="entry name" value="ATPase_P-typ_transduc_dom_A_sf"/>
</dbReference>
<dbReference type="SFLD" id="SFLDG00002">
    <property type="entry name" value="C1.7:_P-type_atpase_like"/>
    <property type="match status" value="1"/>
</dbReference>
<dbReference type="Pfam" id="PF13246">
    <property type="entry name" value="Cation_ATPase"/>
    <property type="match status" value="1"/>
</dbReference>
<dbReference type="InterPro" id="IPR023298">
    <property type="entry name" value="ATPase_P-typ_TM_dom_sf"/>
</dbReference>
<dbReference type="InterPro" id="IPR047819">
    <property type="entry name" value="P5A-ATPase_N"/>
</dbReference>
<dbReference type="PANTHER" id="PTHR45630:SF8">
    <property type="entry name" value="CATION-TRANSPORTING ATPASE"/>
    <property type="match status" value="1"/>
</dbReference>
<dbReference type="SUPFAM" id="SSF56784">
    <property type="entry name" value="HAD-like"/>
    <property type="match status" value="1"/>
</dbReference>
<evidence type="ECO:0000256" key="3">
    <source>
        <dbReference type="ARBA" id="ARBA00022553"/>
    </source>
</evidence>
<evidence type="ECO:0000313" key="17">
    <source>
        <dbReference type="Proteomes" id="UP000481153"/>
    </source>
</evidence>
<evidence type="ECO:0000256" key="4">
    <source>
        <dbReference type="ARBA" id="ARBA00022692"/>
    </source>
</evidence>
<dbReference type="InterPro" id="IPR023299">
    <property type="entry name" value="ATPase_P-typ_cyto_dom_N"/>
</dbReference>
<dbReference type="PROSITE" id="PS00154">
    <property type="entry name" value="ATPASE_E1_E2"/>
    <property type="match status" value="1"/>
</dbReference>
<dbReference type="PRINTS" id="PR00119">
    <property type="entry name" value="CATATPASE"/>
</dbReference>
<comment type="caution">
    <text evidence="13">Lacks conserved residue(s) required for the propagation of feature annotation.</text>
</comment>
<keyword evidence="3" id="KW-0597">Phosphoprotein</keyword>
<evidence type="ECO:0000256" key="7">
    <source>
        <dbReference type="ARBA" id="ARBA00022840"/>
    </source>
</evidence>
<dbReference type="InterPro" id="IPR001757">
    <property type="entry name" value="P_typ_ATPase"/>
</dbReference>
<dbReference type="InterPro" id="IPR044492">
    <property type="entry name" value="P_typ_ATPase_HD_dom"/>
</dbReference>
<dbReference type="GO" id="GO:0140358">
    <property type="term" value="F:P-type transmembrane transporter activity"/>
    <property type="evidence" value="ECO:0007669"/>
    <property type="project" value="InterPro"/>
</dbReference>
<dbReference type="Proteomes" id="UP000481153">
    <property type="component" value="Unassembled WGS sequence"/>
</dbReference>
<sequence>MKKRMSDDDDGAKLLQSPLALGDGLGQLDCGLGANIPVLYLPNEYRAIRLYRPTLWKQLVYGVASILSFGVLPLVSYYVPLLQAACTLTPLSSAYFATVVLVQHMESGMWETISVHHGDSIWFEFRKHRYVFDEAHGVFQRCSAAVHATPLASVRPRLQTGYSDDVAAKLNQYFGPNLLDISLEPLHKILLEKALHPFYLFQITSVFLWLYEAYYTYSCIILVMSVSSLLFEGISQVTNTRKLYDLVQKDQEVVAKVLRSHQVENIPAKNLVIGDIVVLETGSIPADMLLLEGECGVDESSLTGEAIPVNKHSAPPNATIDSTSVRNKYKASVVSAGSAVVRIDVPCKAIVLATGFHTSKGELFRSIVCPKPIQFQVERDSYRFLAALSILAVLTGLKNSYDAAIRGLGFIRIVVSWLDLITIAVPPALPLILSVGVGYAIQRLEVDGICCIDSPKVNLAGHLTCFCFDKTGTLTKDHMSFEGVDVVTANDTLSGLVSLDKSPRIVQYGAGMCHSVYQSQDGLVGSPLEKSMFEASGFSWLDDQGSQVQDPATGERFTYIKKFAFDPALQRSSVVLDKGQVFVKGSPEAMMECCLSVPKEIHQTVHEYAKAGYYCMGLATKTLDDINAIDKSNIARAQVESNLTFIGLLLFLNPIKEESPELISALQNASIDIRIITGDNALTGIHVARALAFDLKPEVVLIDMTVNEHGDEVVLHHIDTGVVEPYSADGFLRSSANADFALTGAALNRLQTSGALDVDLIEMVEATKIFARIRPDQKTWLVQTLMAQGKYVGMCGDGTNDCGALKAAHVGLALSDAEASIVAPFTSRKQNILDVLTLIREGRCALMTSYVGFKFMVMYPVAQVVMTSTLYSSLVTLSNNQFLLDDMVIVLGLSLSMLYTEPTKILTVQQPPTTLFARSILWSIGGHIIIYVLCFGLMLSIGTSESWFCSVDQAKANMTNCYTYIPPPGDGYTRVAHENAIVWLFGHWEFVLVAVAINLKDPFRQAAWPNNNYFVGYVAAMILLLLGLTLSHQPTLLEWFELAPIPTTFRLQILGIVLLNGVCTVAWEYIVTRHLDKAPAMHAMAEIRIT</sequence>
<dbReference type="InterPro" id="IPR006544">
    <property type="entry name" value="P-type_TPase_V"/>
</dbReference>
<feature type="transmembrane region" description="Helical" evidence="13">
    <location>
        <begin position="59"/>
        <end position="79"/>
    </location>
</feature>
<comment type="similarity">
    <text evidence="2 13">Belongs to the cation transport ATPase (P-type) (TC 3.A.3) family. Type V subfamily.</text>
</comment>
<dbReference type="GO" id="GO:0016020">
    <property type="term" value="C:membrane"/>
    <property type="evidence" value="ECO:0007669"/>
    <property type="project" value="UniProtKB-SubCell"/>
</dbReference>
<dbReference type="InterPro" id="IPR018303">
    <property type="entry name" value="ATPase_P-typ_P_site"/>
</dbReference>
<reference evidence="16 17" key="1">
    <citation type="submission" date="2019-07" db="EMBL/GenBank/DDBJ databases">
        <title>Genomics analysis of Aphanomyces spp. identifies a new class of oomycete effector associated with host adaptation.</title>
        <authorList>
            <person name="Gaulin E."/>
        </authorList>
    </citation>
    <scope>NUCLEOTIDE SEQUENCE [LARGE SCALE GENOMIC DNA]</scope>
    <source>
        <strain evidence="16 17">ATCC 201684</strain>
    </source>
</reference>
<dbReference type="GO" id="GO:0046872">
    <property type="term" value="F:metal ion binding"/>
    <property type="evidence" value="ECO:0007669"/>
    <property type="project" value="UniProtKB-UniRule"/>
</dbReference>
<feature type="transmembrane region" description="Helical" evidence="13">
    <location>
        <begin position="1011"/>
        <end position="1031"/>
    </location>
</feature>
<dbReference type="Gene3D" id="1.20.1110.10">
    <property type="entry name" value="Calcium-transporting ATPase, transmembrane domain"/>
    <property type="match status" value="1"/>
</dbReference>
<dbReference type="SUPFAM" id="SSF81660">
    <property type="entry name" value="Metal cation-transporting ATPase, ATP-binding domain N"/>
    <property type="match status" value="1"/>
</dbReference>
<dbReference type="GO" id="GO:0019829">
    <property type="term" value="F:ATPase-coupled monoatomic cation transmembrane transporter activity"/>
    <property type="evidence" value="ECO:0007669"/>
    <property type="project" value="UniProtKB-UniRule"/>
</dbReference>
<keyword evidence="17" id="KW-1185">Reference proteome</keyword>
<dbReference type="PANTHER" id="PTHR45630">
    <property type="entry name" value="CATION-TRANSPORTING ATPASE-RELATED"/>
    <property type="match status" value="1"/>
</dbReference>
<dbReference type="InterPro" id="IPR059000">
    <property type="entry name" value="ATPase_P-type_domA"/>
</dbReference>
<protein>
    <recommendedName>
        <fullName evidence="13">Cation-transporting ATPase</fullName>
        <ecNumber evidence="13">7.2.2.-</ecNumber>
    </recommendedName>
</protein>
<keyword evidence="8 13" id="KW-0460">Magnesium</keyword>
<dbReference type="InterPro" id="IPR023214">
    <property type="entry name" value="HAD_sf"/>
</dbReference>
<keyword evidence="9 13" id="KW-1278">Translocase</keyword>
<keyword evidence="7 13" id="KW-0067">ATP-binding</keyword>
<evidence type="ECO:0000256" key="6">
    <source>
        <dbReference type="ARBA" id="ARBA00022741"/>
    </source>
</evidence>
<name>A0A6G0XCT5_9STRA</name>
<proteinExistence type="inferred from homology"/>
<dbReference type="EMBL" id="VJMJ01000079">
    <property type="protein sequence ID" value="KAF0737922.1"/>
    <property type="molecule type" value="Genomic_DNA"/>
</dbReference>